<keyword evidence="7" id="KW-1185">Reference proteome</keyword>
<keyword evidence="1 4" id="KW-0479">Metal-binding</keyword>
<dbReference type="Gene3D" id="3.90.180.10">
    <property type="entry name" value="Medium-chain alcohol dehydrogenases, catalytic domain"/>
    <property type="match status" value="1"/>
</dbReference>
<dbReference type="Gene3D" id="3.40.50.720">
    <property type="entry name" value="NAD(P)-binding Rossmann-like Domain"/>
    <property type="match status" value="1"/>
</dbReference>
<dbReference type="EMBL" id="NEVH01018421">
    <property type="protein sequence ID" value="PNF23264.1"/>
    <property type="molecule type" value="Genomic_DNA"/>
</dbReference>
<sequence length="351" mass="38499">MPPHTMEAIQFDRKKEQILLIKAPYPIKPIKNEVIVEVAYAGICGTDLHIAEGAFPCRDDPVILGHEFSGVVSAVGPEVTHLKPGDHVAVDPNSGCHYCELCHGGNYHLCKVGGINNTVGIWKDGGWAQYCKVAAEQVHKVPHHITLEQAVLAEPLSCISHGWDRIAPIPVGSRILILGAGIIGNLWASVLHLQGHRRVIVSEPQEARRKLMMNLETNFDIITPDELKAHRAKDPSWGVDLVIDCSGYAPAMEEALLLISPGGKMCIFGVTSPQARISISPFQMYMDELTIIAVNINPFSFPKAMGWIDAMGSRYLDYGHLGIKTYTLSQYKEALEALKKGSIAKAIFKIK</sequence>
<keyword evidence="3" id="KW-0560">Oxidoreductase</keyword>
<organism evidence="6 7">
    <name type="scientific">Cryptotermes secundus</name>
    <dbReference type="NCBI Taxonomy" id="105785"/>
    <lineage>
        <taxon>Eukaryota</taxon>
        <taxon>Metazoa</taxon>
        <taxon>Ecdysozoa</taxon>
        <taxon>Arthropoda</taxon>
        <taxon>Hexapoda</taxon>
        <taxon>Insecta</taxon>
        <taxon>Pterygota</taxon>
        <taxon>Neoptera</taxon>
        <taxon>Polyneoptera</taxon>
        <taxon>Dictyoptera</taxon>
        <taxon>Blattodea</taxon>
        <taxon>Blattoidea</taxon>
        <taxon>Termitoidae</taxon>
        <taxon>Kalotermitidae</taxon>
        <taxon>Cryptotermitinae</taxon>
        <taxon>Cryptotermes</taxon>
    </lineage>
</organism>
<proteinExistence type="inferred from homology"/>
<dbReference type="Proteomes" id="UP000235965">
    <property type="component" value="Unassembled WGS sequence"/>
</dbReference>
<reference evidence="6 7" key="1">
    <citation type="submission" date="2017-12" db="EMBL/GenBank/DDBJ databases">
        <title>Hemimetabolous genomes reveal molecular basis of termite eusociality.</title>
        <authorList>
            <person name="Harrison M.C."/>
            <person name="Jongepier E."/>
            <person name="Robertson H.M."/>
            <person name="Arning N."/>
            <person name="Bitard-Feildel T."/>
            <person name="Chao H."/>
            <person name="Childers C.P."/>
            <person name="Dinh H."/>
            <person name="Doddapaneni H."/>
            <person name="Dugan S."/>
            <person name="Gowin J."/>
            <person name="Greiner C."/>
            <person name="Han Y."/>
            <person name="Hu H."/>
            <person name="Hughes D.S.T."/>
            <person name="Huylmans A.-K."/>
            <person name="Kemena C."/>
            <person name="Kremer L.P.M."/>
            <person name="Lee S.L."/>
            <person name="Lopez-Ezquerra A."/>
            <person name="Mallet L."/>
            <person name="Monroy-Kuhn J.M."/>
            <person name="Moser A."/>
            <person name="Murali S.C."/>
            <person name="Muzny D.M."/>
            <person name="Otani S."/>
            <person name="Piulachs M.-D."/>
            <person name="Poelchau M."/>
            <person name="Qu J."/>
            <person name="Schaub F."/>
            <person name="Wada-Katsumata A."/>
            <person name="Worley K.C."/>
            <person name="Xie Q."/>
            <person name="Ylla G."/>
            <person name="Poulsen M."/>
            <person name="Gibbs R.A."/>
            <person name="Schal C."/>
            <person name="Richards S."/>
            <person name="Belles X."/>
            <person name="Korb J."/>
            <person name="Bornberg-Bauer E."/>
        </authorList>
    </citation>
    <scope>NUCLEOTIDE SEQUENCE [LARGE SCALE GENOMIC DNA]</scope>
    <source>
        <tissue evidence="6">Whole body</tissue>
    </source>
</reference>
<comment type="cofactor">
    <cofactor evidence="4">
        <name>Zn(2+)</name>
        <dbReference type="ChEBI" id="CHEBI:29105"/>
    </cofactor>
</comment>
<dbReference type="Pfam" id="PF00107">
    <property type="entry name" value="ADH_zinc_N"/>
    <property type="match status" value="1"/>
</dbReference>
<dbReference type="GO" id="GO:0016491">
    <property type="term" value="F:oxidoreductase activity"/>
    <property type="evidence" value="ECO:0007669"/>
    <property type="project" value="UniProtKB-KW"/>
</dbReference>
<name>A0A2J7Q3V3_9NEOP</name>
<evidence type="ECO:0000256" key="2">
    <source>
        <dbReference type="ARBA" id="ARBA00022833"/>
    </source>
</evidence>
<dbReference type="STRING" id="105785.A0A2J7Q3V3"/>
<dbReference type="PANTHER" id="PTHR43401:SF2">
    <property type="entry name" value="L-THREONINE 3-DEHYDROGENASE"/>
    <property type="match status" value="1"/>
</dbReference>
<dbReference type="InterPro" id="IPR013154">
    <property type="entry name" value="ADH-like_N"/>
</dbReference>
<comment type="caution">
    <text evidence="6">The sequence shown here is derived from an EMBL/GenBank/DDBJ whole genome shotgun (WGS) entry which is preliminary data.</text>
</comment>
<dbReference type="InterPro" id="IPR020843">
    <property type="entry name" value="ER"/>
</dbReference>
<dbReference type="PANTHER" id="PTHR43401">
    <property type="entry name" value="L-THREONINE 3-DEHYDROGENASE"/>
    <property type="match status" value="1"/>
</dbReference>
<dbReference type="InParanoid" id="A0A2J7Q3V3"/>
<evidence type="ECO:0000313" key="7">
    <source>
        <dbReference type="Proteomes" id="UP000235965"/>
    </source>
</evidence>
<evidence type="ECO:0000256" key="1">
    <source>
        <dbReference type="ARBA" id="ARBA00022723"/>
    </source>
</evidence>
<dbReference type="GO" id="GO:0008270">
    <property type="term" value="F:zinc ion binding"/>
    <property type="evidence" value="ECO:0007669"/>
    <property type="project" value="InterPro"/>
</dbReference>
<dbReference type="SUPFAM" id="SSF50129">
    <property type="entry name" value="GroES-like"/>
    <property type="match status" value="1"/>
</dbReference>
<evidence type="ECO:0000256" key="3">
    <source>
        <dbReference type="ARBA" id="ARBA00023002"/>
    </source>
</evidence>
<evidence type="ECO:0000313" key="6">
    <source>
        <dbReference type="EMBL" id="PNF23264.1"/>
    </source>
</evidence>
<feature type="domain" description="Enoyl reductase (ER)" evidence="5">
    <location>
        <begin position="4"/>
        <end position="348"/>
    </location>
</feature>
<dbReference type="SMART" id="SM00829">
    <property type="entry name" value="PKS_ER"/>
    <property type="match status" value="1"/>
</dbReference>
<dbReference type="SUPFAM" id="SSF51735">
    <property type="entry name" value="NAD(P)-binding Rossmann-fold domains"/>
    <property type="match status" value="1"/>
</dbReference>
<dbReference type="InterPro" id="IPR050129">
    <property type="entry name" value="Zn_alcohol_dh"/>
</dbReference>
<evidence type="ECO:0000259" key="5">
    <source>
        <dbReference type="SMART" id="SM00829"/>
    </source>
</evidence>
<dbReference type="AlphaFoldDB" id="A0A2J7Q3V3"/>
<gene>
    <name evidence="6" type="ORF">B7P43_G17181</name>
</gene>
<comment type="similarity">
    <text evidence="4">Belongs to the zinc-containing alcohol dehydrogenase family.</text>
</comment>
<keyword evidence="2 4" id="KW-0862">Zinc</keyword>
<dbReference type="InterPro" id="IPR011032">
    <property type="entry name" value="GroES-like_sf"/>
</dbReference>
<dbReference type="InterPro" id="IPR013149">
    <property type="entry name" value="ADH-like_C"/>
</dbReference>
<dbReference type="InterPro" id="IPR002328">
    <property type="entry name" value="ADH_Zn_CS"/>
</dbReference>
<evidence type="ECO:0000256" key="4">
    <source>
        <dbReference type="RuleBase" id="RU361277"/>
    </source>
</evidence>
<dbReference type="PROSITE" id="PS00059">
    <property type="entry name" value="ADH_ZINC"/>
    <property type="match status" value="1"/>
</dbReference>
<dbReference type="InterPro" id="IPR036291">
    <property type="entry name" value="NAD(P)-bd_dom_sf"/>
</dbReference>
<dbReference type="Pfam" id="PF08240">
    <property type="entry name" value="ADH_N"/>
    <property type="match status" value="1"/>
</dbReference>
<protein>
    <submittedName>
        <fullName evidence="6">D-arabinitol dehydrogenase 1</fullName>
    </submittedName>
</protein>
<dbReference type="OrthoDB" id="3941538at2759"/>
<accession>A0A2J7Q3V3</accession>